<dbReference type="Gene3D" id="3.40.190.10">
    <property type="entry name" value="Periplasmic binding protein-like II"/>
    <property type="match status" value="1"/>
</dbReference>
<dbReference type="InterPro" id="IPR042100">
    <property type="entry name" value="Bug_dom1"/>
</dbReference>
<dbReference type="Proteomes" id="UP000215633">
    <property type="component" value="Unassembled WGS sequence"/>
</dbReference>
<dbReference type="EMBL" id="NEVT01000002">
    <property type="protein sequence ID" value="OZI82637.1"/>
    <property type="molecule type" value="Genomic_DNA"/>
</dbReference>
<dbReference type="PANTHER" id="PTHR42928:SF3">
    <property type="entry name" value="UPF0065 PROTEIN YFLP"/>
    <property type="match status" value="1"/>
</dbReference>
<sequence length="330" mass="35586">MMNALLRSMMVWTACVAATFGWPAQAQSWQPRHSVEFVVPAGPGAALDTAARELQRLLEQQKVLDQTLVISNKPGGSGAVGLQTLRAHPGDAHWLGTFSTGMISARVLHPDALSYAEMTPIALLLEESMLVAVRADSPFKNVHDLVAQLKQKPDSLSIAVATSVGNHIHLAIAKPLKQAGVDITKLVIVPYKSSGESITALLGGHVDVVSASSPNVLSQYKAGTIRLLAVTTAERLPGQLAAVPTWKEQGIDAVSTSVQGVLGPKDMTPAQLAYWESALAKVAASKEWNDFLQTQLWRPRFARHEEMRKVLDAEYASTRDLLLDLKLAKP</sequence>
<dbReference type="InterPro" id="IPR005064">
    <property type="entry name" value="BUG"/>
</dbReference>
<dbReference type="CDD" id="cd07012">
    <property type="entry name" value="PBP2_Bug_TTT"/>
    <property type="match status" value="1"/>
</dbReference>
<feature type="signal peptide" evidence="2">
    <location>
        <begin position="1"/>
        <end position="26"/>
    </location>
</feature>
<dbReference type="Gene3D" id="3.40.190.150">
    <property type="entry name" value="Bordetella uptake gene, domain 1"/>
    <property type="match status" value="1"/>
</dbReference>
<comment type="caution">
    <text evidence="3">The sequence shown here is derived from an EMBL/GenBank/DDBJ whole genome shotgun (WGS) entry which is preliminary data.</text>
</comment>
<gene>
    <name evidence="3" type="ORF">CAL24_01845</name>
</gene>
<dbReference type="PIRSF" id="PIRSF017082">
    <property type="entry name" value="YflP"/>
    <property type="match status" value="1"/>
</dbReference>
<keyword evidence="2" id="KW-0732">Signal</keyword>
<protein>
    <recommendedName>
        <fullName evidence="5">Tripartite tricarboxylate transporter substrate binding protein</fullName>
    </recommendedName>
</protein>
<comment type="similarity">
    <text evidence="1">Belongs to the UPF0065 (bug) family.</text>
</comment>
<dbReference type="PANTHER" id="PTHR42928">
    <property type="entry name" value="TRICARBOXYLATE-BINDING PROTEIN"/>
    <property type="match status" value="1"/>
</dbReference>
<keyword evidence="4" id="KW-1185">Reference proteome</keyword>
<feature type="chain" id="PRO_5012989433" description="Tripartite tricarboxylate transporter substrate binding protein" evidence="2">
    <location>
        <begin position="27"/>
        <end position="330"/>
    </location>
</feature>
<proteinExistence type="inferred from homology"/>
<evidence type="ECO:0000313" key="3">
    <source>
        <dbReference type="EMBL" id="OZI82637.1"/>
    </source>
</evidence>
<evidence type="ECO:0000256" key="1">
    <source>
        <dbReference type="ARBA" id="ARBA00006987"/>
    </source>
</evidence>
<evidence type="ECO:0008006" key="5">
    <source>
        <dbReference type="Google" id="ProtNLM"/>
    </source>
</evidence>
<organism evidence="3 4">
    <name type="scientific">Bordetella genomosp. 2</name>
    <dbReference type="NCBI Taxonomy" id="1983456"/>
    <lineage>
        <taxon>Bacteria</taxon>
        <taxon>Pseudomonadati</taxon>
        <taxon>Pseudomonadota</taxon>
        <taxon>Betaproteobacteria</taxon>
        <taxon>Burkholderiales</taxon>
        <taxon>Alcaligenaceae</taxon>
        <taxon>Bordetella</taxon>
    </lineage>
</organism>
<evidence type="ECO:0000313" key="4">
    <source>
        <dbReference type="Proteomes" id="UP000215633"/>
    </source>
</evidence>
<dbReference type="AlphaFoldDB" id="A0A261W986"/>
<reference evidence="4" key="1">
    <citation type="submission" date="2017-05" db="EMBL/GenBank/DDBJ databases">
        <title>Complete and WGS of Bordetella genogroups.</title>
        <authorList>
            <person name="Spilker T."/>
            <person name="Lipuma J."/>
        </authorList>
    </citation>
    <scope>NUCLEOTIDE SEQUENCE [LARGE SCALE GENOMIC DNA]</scope>
    <source>
        <strain evidence="4">AU8256</strain>
    </source>
</reference>
<name>A0A261W986_9BORD</name>
<evidence type="ECO:0000256" key="2">
    <source>
        <dbReference type="SAM" id="SignalP"/>
    </source>
</evidence>
<dbReference type="Pfam" id="PF03401">
    <property type="entry name" value="TctC"/>
    <property type="match status" value="1"/>
</dbReference>
<dbReference type="SUPFAM" id="SSF53850">
    <property type="entry name" value="Periplasmic binding protein-like II"/>
    <property type="match status" value="1"/>
</dbReference>
<accession>A0A261W986</accession>